<name>A0AAW3WI50_CLOBE</name>
<reference evidence="1" key="2">
    <citation type="journal article" date="2022" name="Nat. Biotechnol.">
        <title>Carbon-negative production of acetone and isopropanol by gas fermentation at industrial pilot scale.</title>
        <authorList>
            <person name="Liew F.E."/>
            <person name="Nogle R."/>
            <person name="Abdalla T."/>
            <person name="Rasor B.J."/>
            <person name="Canter C."/>
            <person name="Jensen R.O."/>
            <person name="Wang L."/>
            <person name="Strutz J."/>
            <person name="Chirania P."/>
            <person name="De Tissera S."/>
            <person name="Mueller A.P."/>
            <person name="Ruan Z."/>
            <person name="Gao A."/>
            <person name="Tran L."/>
            <person name="Engle N.L."/>
            <person name="Bromley J.C."/>
            <person name="Daniell J."/>
            <person name="Conrado R."/>
            <person name="Tschaplinski T.J."/>
            <person name="Giannone R.J."/>
            <person name="Hettich R.L."/>
            <person name="Karim A.S."/>
            <person name="Simpson S.D."/>
            <person name="Brown S.D."/>
            <person name="Leang C."/>
            <person name="Jewett M.C."/>
            <person name="Kopke M."/>
        </authorList>
    </citation>
    <scope>NUCLEOTIDE SEQUENCE</scope>
    <source>
        <strain evidence="1">DJ015</strain>
    </source>
</reference>
<organism evidence="1 2">
    <name type="scientific">Clostridium beijerinckii</name>
    <name type="common">Clostridium MP</name>
    <dbReference type="NCBI Taxonomy" id="1520"/>
    <lineage>
        <taxon>Bacteria</taxon>
        <taxon>Bacillati</taxon>
        <taxon>Bacillota</taxon>
        <taxon>Clostridia</taxon>
        <taxon>Eubacteriales</taxon>
        <taxon>Clostridiaceae</taxon>
        <taxon>Clostridium</taxon>
    </lineage>
</organism>
<dbReference type="AlphaFoldDB" id="A0AAW3WI50"/>
<accession>A0AAW3WI50</accession>
<reference evidence="1" key="1">
    <citation type="submission" date="2020-04" db="EMBL/GenBank/DDBJ databases">
        <authorList>
            <person name="Brown S."/>
        </authorList>
    </citation>
    <scope>NUCLEOTIDE SEQUENCE</scope>
    <source>
        <strain evidence="1">DJ015</strain>
    </source>
</reference>
<gene>
    <name evidence="1" type="ORF">HGI39_28075</name>
</gene>
<comment type="caution">
    <text evidence="1">The sequence shown here is derived from an EMBL/GenBank/DDBJ whole genome shotgun (WGS) entry which is preliminary data.</text>
</comment>
<dbReference type="Proteomes" id="UP001194098">
    <property type="component" value="Unassembled WGS sequence"/>
</dbReference>
<evidence type="ECO:0000313" key="2">
    <source>
        <dbReference type="Proteomes" id="UP001194098"/>
    </source>
</evidence>
<dbReference type="EMBL" id="JABAGV010000470">
    <property type="protein sequence ID" value="MBC2478456.1"/>
    <property type="molecule type" value="Genomic_DNA"/>
</dbReference>
<protein>
    <submittedName>
        <fullName evidence="1">Uncharacterized protein</fullName>
    </submittedName>
</protein>
<feature type="non-terminal residue" evidence="1">
    <location>
        <position position="49"/>
    </location>
</feature>
<evidence type="ECO:0000313" key="1">
    <source>
        <dbReference type="EMBL" id="MBC2478456.1"/>
    </source>
</evidence>
<proteinExistence type="predicted"/>
<sequence length="49" mass="5895">MINMQEYQLRQKDEQYSLELLKEGHGATNYQVNKRITEFFENKTPGLPY</sequence>